<keyword evidence="6" id="KW-1185">Reference proteome</keyword>
<feature type="repeat" description="TPR" evidence="3">
    <location>
        <begin position="75"/>
        <end position="108"/>
    </location>
</feature>
<accession>A0ABY6CQ47</accession>
<name>A0ABY6CQ47_9BACT</name>
<dbReference type="InterPro" id="IPR019734">
    <property type="entry name" value="TPR_rpt"/>
</dbReference>
<protein>
    <submittedName>
        <fullName evidence="5">Tetratricopeptide repeat protein</fullName>
    </submittedName>
</protein>
<evidence type="ECO:0000313" key="6">
    <source>
        <dbReference type="Proteomes" id="UP001065174"/>
    </source>
</evidence>
<keyword evidence="4" id="KW-0732">Signal</keyword>
<dbReference type="Pfam" id="PF13432">
    <property type="entry name" value="TPR_16"/>
    <property type="match status" value="1"/>
</dbReference>
<reference evidence="5" key="1">
    <citation type="submission" date="2022-09" db="EMBL/GenBank/DDBJ databases">
        <title>Comparative genomics and taxonomic characterization of three novel marine species of genus Reichenbachiella exhibiting antioxidant and polysaccharide degradation activities.</title>
        <authorList>
            <person name="Muhammad N."/>
            <person name="Lee Y.-J."/>
            <person name="Ko J."/>
            <person name="Kim S.-G."/>
        </authorList>
    </citation>
    <scope>NUCLEOTIDE SEQUENCE</scope>
    <source>
        <strain evidence="5">BKB1-1</strain>
    </source>
</reference>
<organism evidence="5 6">
    <name type="scientific">Reichenbachiella agarivorans</name>
    <dbReference type="NCBI Taxonomy" id="2979464"/>
    <lineage>
        <taxon>Bacteria</taxon>
        <taxon>Pseudomonadati</taxon>
        <taxon>Bacteroidota</taxon>
        <taxon>Cytophagia</taxon>
        <taxon>Cytophagales</taxon>
        <taxon>Reichenbachiellaceae</taxon>
        <taxon>Reichenbachiella</taxon>
    </lineage>
</organism>
<feature type="repeat" description="TPR" evidence="3">
    <location>
        <begin position="149"/>
        <end position="182"/>
    </location>
</feature>
<dbReference type="PANTHER" id="PTHR44858">
    <property type="entry name" value="TETRATRICOPEPTIDE REPEAT PROTEIN 6"/>
    <property type="match status" value="1"/>
</dbReference>
<evidence type="ECO:0000256" key="1">
    <source>
        <dbReference type="ARBA" id="ARBA00022737"/>
    </source>
</evidence>
<dbReference type="SUPFAM" id="SSF48452">
    <property type="entry name" value="TPR-like"/>
    <property type="match status" value="1"/>
</dbReference>
<dbReference type="RefSeq" id="WP_262310084.1">
    <property type="nucleotide sequence ID" value="NZ_CP106679.1"/>
</dbReference>
<dbReference type="SMART" id="SM00028">
    <property type="entry name" value="TPR"/>
    <property type="match status" value="5"/>
</dbReference>
<feature type="repeat" description="TPR" evidence="3">
    <location>
        <begin position="183"/>
        <end position="216"/>
    </location>
</feature>
<dbReference type="PANTHER" id="PTHR44858:SF1">
    <property type="entry name" value="UDP-N-ACETYLGLUCOSAMINE--PEPTIDE N-ACETYLGLUCOSAMINYLTRANSFERASE SPINDLY-RELATED"/>
    <property type="match status" value="1"/>
</dbReference>
<dbReference type="Gene3D" id="1.25.40.10">
    <property type="entry name" value="Tetratricopeptide repeat domain"/>
    <property type="match status" value="2"/>
</dbReference>
<dbReference type="Pfam" id="PF13181">
    <property type="entry name" value="TPR_8"/>
    <property type="match status" value="1"/>
</dbReference>
<dbReference type="PROSITE" id="PS50005">
    <property type="entry name" value="TPR"/>
    <property type="match status" value="4"/>
</dbReference>
<keyword evidence="2 3" id="KW-0802">TPR repeat</keyword>
<evidence type="ECO:0000256" key="2">
    <source>
        <dbReference type="ARBA" id="ARBA00022803"/>
    </source>
</evidence>
<dbReference type="Proteomes" id="UP001065174">
    <property type="component" value="Chromosome"/>
</dbReference>
<feature type="chain" id="PRO_5045425880" evidence="4">
    <location>
        <begin position="29"/>
        <end position="226"/>
    </location>
</feature>
<keyword evidence="1" id="KW-0677">Repeat</keyword>
<gene>
    <name evidence="5" type="ORF">N6H18_01530</name>
</gene>
<dbReference type="InterPro" id="IPR011990">
    <property type="entry name" value="TPR-like_helical_dom_sf"/>
</dbReference>
<evidence type="ECO:0000256" key="3">
    <source>
        <dbReference type="PROSITE-ProRule" id="PRU00339"/>
    </source>
</evidence>
<dbReference type="InterPro" id="IPR050498">
    <property type="entry name" value="Ycf3"/>
</dbReference>
<sequence length="226" mass="25986">MTEEAMRQRYIIMAMGAMLFLFGFQATAQDDTLDEEQYLASKQLLSNGWTMIDQEQFENAVDQFNQSITIFDGNTDAFVGRATALMRLGRLADAERDIEQALLLSPDQADMYYLAGNIYFKMDNYEKATENYSLAIKSNYSAEVPVDIVNLYYNRGNAYFSAGMYRSAINDFSRVIEEKEDFVNAYHNRALAYKNREDYESACRDFETAVSLGSTLSQKFIDRYCK</sequence>
<evidence type="ECO:0000313" key="5">
    <source>
        <dbReference type="EMBL" id="UXP32649.1"/>
    </source>
</evidence>
<dbReference type="Pfam" id="PF00515">
    <property type="entry name" value="TPR_1"/>
    <property type="match status" value="1"/>
</dbReference>
<proteinExistence type="predicted"/>
<dbReference type="EMBL" id="CP106679">
    <property type="protein sequence ID" value="UXP32649.1"/>
    <property type="molecule type" value="Genomic_DNA"/>
</dbReference>
<feature type="signal peptide" evidence="4">
    <location>
        <begin position="1"/>
        <end position="28"/>
    </location>
</feature>
<feature type="repeat" description="TPR" evidence="3">
    <location>
        <begin position="109"/>
        <end position="142"/>
    </location>
</feature>
<evidence type="ECO:0000256" key="4">
    <source>
        <dbReference type="SAM" id="SignalP"/>
    </source>
</evidence>